<name>A0A1M6SCR4_9BACT</name>
<evidence type="ECO:0000313" key="1">
    <source>
        <dbReference type="EMBL" id="SHK42456.1"/>
    </source>
</evidence>
<dbReference type="InParanoid" id="A0A1M6SCR4"/>
<dbReference type="EMBL" id="FQYR01000009">
    <property type="protein sequence ID" value="SHK42456.1"/>
    <property type="molecule type" value="Genomic_DNA"/>
</dbReference>
<proteinExistence type="predicted"/>
<dbReference type="Gene3D" id="3.20.20.70">
    <property type="entry name" value="Aldolase class I"/>
    <property type="match status" value="1"/>
</dbReference>
<protein>
    <submittedName>
        <fullName evidence="1">Melibiase</fullName>
    </submittedName>
</protein>
<organism evidence="1 2">
    <name type="scientific">Rubritalea squalenifaciens DSM 18772</name>
    <dbReference type="NCBI Taxonomy" id="1123071"/>
    <lineage>
        <taxon>Bacteria</taxon>
        <taxon>Pseudomonadati</taxon>
        <taxon>Verrucomicrobiota</taxon>
        <taxon>Verrucomicrobiia</taxon>
        <taxon>Verrucomicrobiales</taxon>
        <taxon>Rubritaleaceae</taxon>
        <taxon>Rubritalea</taxon>
    </lineage>
</organism>
<dbReference type="Proteomes" id="UP000184510">
    <property type="component" value="Unassembled WGS sequence"/>
</dbReference>
<evidence type="ECO:0000313" key="2">
    <source>
        <dbReference type="Proteomes" id="UP000184510"/>
    </source>
</evidence>
<gene>
    <name evidence="1" type="ORF">SAMN02745181_3789</name>
</gene>
<keyword evidence="2" id="KW-1185">Reference proteome</keyword>
<dbReference type="SUPFAM" id="SSF51445">
    <property type="entry name" value="(Trans)glycosidases"/>
    <property type="match status" value="1"/>
</dbReference>
<dbReference type="STRING" id="1123071.SAMN02745181_3789"/>
<dbReference type="InterPro" id="IPR013785">
    <property type="entry name" value="Aldolase_TIM"/>
</dbReference>
<accession>A0A1M6SCR4</accession>
<dbReference type="InterPro" id="IPR017853">
    <property type="entry name" value="GH"/>
</dbReference>
<dbReference type="AlphaFoldDB" id="A0A1M6SCR4"/>
<reference evidence="1 2" key="1">
    <citation type="submission" date="2016-11" db="EMBL/GenBank/DDBJ databases">
        <authorList>
            <person name="Jaros S."/>
            <person name="Januszkiewicz K."/>
            <person name="Wedrychowicz H."/>
        </authorList>
    </citation>
    <scope>NUCLEOTIDE SEQUENCE [LARGE SCALE GENOMIC DNA]</scope>
    <source>
        <strain evidence="1 2">DSM 18772</strain>
    </source>
</reference>
<sequence>MDLKTNRAASFSGSCFVSALKHHTQHKPKSHLTFQGGIFAHASARAPKTMNTITALILTSALALPAFAATYPGKTRPGKATTQNSGDKHTLQNDVLSATWTTKDGTLTGATFTNKQSGETFSPQGELFAIATQPQQQDPERIYLAIRKSGTHLLPSISNDGKNWETLTSISLAEYPAQLATIRIGKTSSQGQNQDYVDAGETGICEIQQVRILSKDGNISDITSKPEEILKSKRPGTELEIANEQLTITAAANSFAFAEYPASTKDWSIISCQIKKGTDKGLSWGPGITLVFKDNTTAIVNIRSKGQFTIRSTKGEQLINKTPRPALDCNLSSSEFTLTGPVKASTSKDGQTLTATLKHEASGLHVRWMAELRDGSNYIRQSHTLATTKPLTIHGLQFTSGTASGASQVGSVPGSPVASNSLFFGVEMPFTANYFSDDTFRSGFPCTLPMDKDSRYTFTAVTGTYPEDQLRRAFLYYMERERSTPYHQLLHYNCWYDLGLNPTRETFTKVIEDYHRELTKERGVTVDSFVMDDGWDDFYAGLWEYNRKKFPNGFDEVSAAARKADSKLGVWISPLGGYSGANERTAHAKKMGLIQDTMDLSQPGYYQWFYEKCLGSMKDHGVNYYKWDKAGSGVSPHFMSLIRCGSELKEHDPKLFINVTVGTWPSPFWLNHIDCTWRTGTGDVAWMGVGDEREQWLTFRDWGCYEKFVKPAPLYPLNSVMHHGLVHGRHFQAAKVSKAGSEFKNAARSYFGTGANLLELYLTPDMMTERAWDQVAEAAKWAKKNESILADTHWVGGNPLDLTIYGWASWSPEKSIITLRNSSDKEVTKVFDLTKELEIPQGFATTFKAKNAYPDQNFPEDWISGEQAFTLQPFEVLVLELIPAK</sequence>